<gene>
    <name evidence="8" type="primary">yaaO</name>
    <name evidence="8" type="ORF">GCM10007416_27040</name>
</gene>
<dbReference type="Gene3D" id="3.90.105.10">
    <property type="entry name" value="Molybdopterin biosynthesis moea protein, domain 2"/>
    <property type="match status" value="1"/>
</dbReference>
<dbReference type="InterPro" id="IPR036633">
    <property type="entry name" value="Prn/Lys/Arg_de-COase_C_sf"/>
</dbReference>
<dbReference type="PANTHER" id="PTHR43277:SF3">
    <property type="entry name" value="DECARBOXYLASE, PUTATIVE-RELATED"/>
    <property type="match status" value="1"/>
</dbReference>
<comment type="similarity">
    <text evidence="2">Belongs to the Orn/Lys/Arg decarboxylase class-I family.</text>
</comment>
<evidence type="ECO:0000259" key="7">
    <source>
        <dbReference type="Pfam" id="PF03711"/>
    </source>
</evidence>
<keyword evidence="9" id="KW-1185">Reference proteome</keyword>
<dbReference type="EMBL" id="BMEX01000011">
    <property type="protein sequence ID" value="GGA52514.1"/>
    <property type="molecule type" value="Genomic_DNA"/>
</dbReference>
<comment type="cofactor">
    <cofactor evidence="1">
        <name>pyridoxal 5'-phosphate</name>
        <dbReference type="ChEBI" id="CHEBI:597326"/>
    </cofactor>
</comment>
<keyword evidence="5" id="KW-0456">Lyase</keyword>
<reference evidence="9" key="1">
    <citation type="journal article" date="2019" name="Int. J. Syst. Evol. Microbiol.">
        <title>The Global Catalogue of Microorganisms (GCM) 10K type strain sequencing project: providing services to taxonomists for standard genome sequencing and annotation.</title>
        <authorList>
            <consortium name="The Broad Institute Genomics Platform"/>
            <consortium name="The Broad Institute Genome Sequencing Center for Infectious Disease"/>
            <person name="Wu L."/>
            <person name="Ma J."/>
        </authorList>
    </citation>
    <scope>NUCLEOTIDE SEQUENCE [LARGE SCALE GENOMIC DNA]</scope>
    <source>
        <strain evidence="9">CGMCC 1.12404</strain>
    </source>
</reference>
<dbReference type="Pfam" id="PF01276">
    <property type="entry name" value="OKR_DC_1"/>
    <property type="match status" value="1"/>
</dbReference>
<comment type="caution">
    <text evidence="8">The sequence shown here is derived from an EMBL/GenBank/DDBJ whole genome shotgun (WGS) entry which is preliminary data.</text>
</comment>
<feature type="domain" description="Orn/Lys/Arg decarboxylase C-terminal" evidence="7">
    <location>
        <begin position="405"/>
        <end position="468"/>
    </location>
</feature>
<evidence type="ECO:0000256" key="4">
    <source>
        <dbReference type="ARBA" id="ARBA00022898"/>
    </source>
</evidence>
<organism evidence="8 9">
    <name type="scientific">Kroppenstedtia guangzhouensis</name>
    <dbReference type="NCBI Taxonomy" id="1274356"/>
    <lineage>
        <taxon>Bacteria</taxon>
        <taxon>Bacillati</taxon>
        <taxon>Bacillota</taxon>
        <taxon>Bacilli</taxon>
        <taxon>Bacillales</taxon>
        <taxon>Thermoactinomycetaceae</taxon>
        <taxon>Kroppenstedtia</taxon>
    </lineage>
</organism>
<dbReference type="InterPro" id="IPR015424">
    <property type="entry name" value="PyrdxlP-dep_Trfase"/>
</dbReference>
<evidence type="ECO:0000256" key="3">
    <source>
        <dbReference type="ARBA" id="ARBA00022793"/>
    </source>
</evidence>
<dbReference type="PANTHER" id="PTHR43277">
    <property type="entry name" value="ARGININE DECARBOXYLASE"/>
    <property type="match status" value="1"/>
</dbReference>
<evidence type="ECO:0000313" key="9">
    <source>
        <dbReference type="Proteomes" id="UP000617979"/>
    </source>
</evidence>
<protein>
    <recommendedName>
        <fullName evidence="10">Arginine/lysine/ornithine decarboxylase</fullName>
    </recommendedName>
</protein>
<sequence length="471" mass="51468">MNQEEAPLFEALCFHKDQNRGNYHVPGHKQGKTFDPLGREHFGDLLTIDLTEIAALDDLHQPEGVIRKAQELAAAAFGADRTFFLVGGCTAGNISLILASCQPGDQLIIHRASHQSVFNGCHLAGVRPVFLSGRGDAPLGGEITGEDLEEAILRHPGVKGVFLTSPDYFGRVQPISQLAKVCHRHGLPLMVDEAHGAHFGFHPHLPPPALTQGADGVVQSTHKMLTAMTMGSMLHLKGNRIDGGLVAKGLGMIQSSSPSYPLMASLDLARRFMVKMGQGELQKTLNQASLIREHLAGMRHLKEDTKSGSDPLKLSIRADRRISGYGMQKWLEKRGIDPELADHEKVLFVLSPGMKRDEAVRLIGALRRLDQAIPQWEESPHHPIPHLPVLSESHLSWDRLRLISGETIPLPQAEGRMAAEMVIPYPPGVPVVLPGEILSTEQIRHILHILDKGGRVRGVTPGFPPGLHVIK</sequence>
<evidence type="ECO:0000256" key="5">
    <source>
        <dbReference type="ARBA" id="ARBA00023239"/>
    </source>
</evidence>
<keyword evidence="4" id="KW-0663">Pyridoxal phosphate</keyword>
<dbReference type="SUPFAM" id="SSF53383">
    <property type="entry name" value="PLP-dependent transferases"/>
    <property type="match status" value="1"/>
</dbReference>
<dbReference type="InterPro" id="IPR052357">
    <property type="entry name" value="Orn_Lys_Arg_decarboxylase-I"/>
</dbReference>
<accession>A0ABQ1GYN6</accession>
<dbReference type="SUPFAM" id="SSF55904">
    <property type="entry name" value="Ornithine decarboxylase C-terminal domain"/>
    <property type="match status" value="1"/>
</dbReference>
<dbReference type="Pfam" id="PF03711">
    <property type="entry name" value="OKR_DC_1_C"/>
    <property type="match status" value="1"/>
</dbReference>
<dbReference type="InterPro" id="IPR008286">
    <property type="entry name" value="Prn/Lys/Arg_de-COase_C"/>
</dbReference>
<dbReference type="RefSeq" id="WP_188433046.1">
    <property type="nucleotide sequence ID" value="NZ_BMEX01000011.1"/>
</dbReference>
<proteinExistence type="inferred from homology"/>
<evidence type="ECO:0008006" key="10">
    <source>
        <dbReference type="Google" id="ProtNLM"/>
    </source>
</evidence>
<dbReference type="Gene3D" id="3.40.640.10">
    <property type="entry name" value="Type I PLP-dependent aspartate aminotransferase-like (Major domain)"/>
    <property type="match status" value="1"/>
</dbReference>
<dbReference type="Proteomes" id="UP000617979">
    <property type="component" value="Unassembled WGS sequence"/>
</dbReference>
<name>A0ABQ1GYN6_9BACL</name>
<dbReference type="InterPro" id="IPR015421">
    <property type="entry name" value="PyrdxlP-dep_Trfase_major"/>
</dbReference>
<evidence type="ECO:0000313" key="8">
    <source>
        <dbReference type="EMBL" id="GGA52514.1"/>
    </source>
</evidence>
<keyword evidence="3" id="KW-0210">Decarboxylase</keyword>
<feature type="domain" description="Orn/Lys/Arg decarboxylases family 1 pyridoxal-P attachment site" evidence="6">
    <location>
        <begin position="7"/>
        <end position="296"/>
    </location>
</feature>
<evidence type="ECO:0000256" key="1">
    <source>
        <dbReference type="ARBA" id="ARBA00001933"/>
    </source>
</evidence>
<dbReference type="InterPro" id="IPR000310">
    <property type="entry name" value="Orn/Lys/Arg_deCO2ase_major_dom"/>
</dbReference>
<evidence type="ECO:0000259" key="6">
    <source>
        <dbReference type="Pfam" id="PF01276"/>
    </source>
</evidence>
<evidence type="ECO:0000256" key="2">
    <source>
        <dbReference type="ARBA" id="ARBA00010671"/>
    </source>
</evidence>